<dbReference type="Gene3D" id="1.10.287.30">
    <property type="entry name" value="E2 (early) protein, N terminal domain, subdomain 1"/>
    <property type="match status" value="1"/>
</dbReference>
<keyword evidence="5 12" id="KW-0597">Phosphoprotein</keyword>
<dbReference type="GO" id="GO:0003700">
    <property type="term" value="F:DNA-binding transcription factor activity"/>
    <property type="evidence" value="ECO:0007669"/>
    <property type="project" value="UniProtKB-UniRule"/>
</dbReference>
<evidence type="ECO:0000256" key="2">
    <source>
        <dbReference type="ARBA" id="ARBA00007794"/>
    </source>
</evidence>
<dbReference type="Gene3D" id="2.170.200.10">
    <property type="entry name" value="Papillomavirus E2 early protein domain"/>
    <property type="match status" value="1"/>
</dbReference>
<dbReference type="InterPro" id="IPR001866">
    <property type="entry name" value="PPV_E2_N"/>
</dbReference>
<keyword evidence="4 12" id="KW-0244">Early protein</keyword>
<name>A0A385PLA1_9PAPI</name>
<dbReference type="GO" id="GO:0003677">
    <property type="term" value="F:DNA binding"/>
    <property type="evidence" value="ECO:0007669"/>
    <property type="project" value="UniProtKB-UniRule"/>
</dbReference>
<feature type="region of interest" description="Disordered" evidence="13">
    <location>
        <begin position="206"/>
        <end position="302"/>
    </location>
</feature>
<dbReference type="GO" id="GO:0000166">
    <property type="term" value="F:nucleotide binding"/>
    <property type="evidence" value="ECO:0007669"/>
    <property type="project" value="UniProtKB-UniRule"/>
</dbReference>
<dbReference type="SUPFAM" id="SSF51332">
    <property type="entry name" value="E2 regulatory, transactivation domain"/>
    <property type="match status" value="1"/>
</dbReference>
<dbReference type="GO" id="GO:0006260">
    <property type="term" value="P:DNA replication"/>
    <property type="evidence" value="ECO:0007669"/>
    <property type="project" value="UniProtKB-KW"/>
</dbReference>
<keyword evidence="7 12" id="KW-0235">DNA replication</keyword>
<evidence type="ECO:0000256" key="3">
    <source>
        <dbReference type="ARBA" id="ARBA00022491"/>
    </source>
</evidence>
<reference evidence="16" key="1">
    <citation type="journal article" date="2018" name="Nat. Med.">
        <title>Expanded skin virome in DOCK8-deficient patients.</title>
        <authorList>
            <consortium name="NISC Comparative Sequencing Program"/>
            <person name="Tirosh O."/>
            <person name="Conlan S."/>
            <person name="Deming C."/>
            <person name="Lee-Lin S.Q."/>
            <person name="Huang X."/>
            <person name="Su H.C."/>
            <person name="Freeman A.F."/>
            <person name="Segre J.A."/>
            <person name="Kong H.H."/>
        </authorList>
    </citation>
    <scope>NUCLEOTIDE SEQUENCE</scope>
    <source>
        <strain evidence="16">HPV-mSK_240</strain>
    </source>
</reference>
<feature type="compositionally biased region" description="Polar residues" evidence="13">
    <location>
        <begin position="206"/>
        <end position="216"/>
    </location>
</feature>
<evidence type="ECO:0000256" key="1">
    <source>
        <dbReference type="ARBA" id="ARBA00004147"/>
    </source>
</evidence>
<organism evidence="16">
    <name type="scientific">Human papillomavirus</name>
    <dbReference type="NCBI Taxonomy" id="10566"/>
    <lineage>
        <taxon>Viruses</taxon>
        <taxon>Monodnaviria</taxon>
        <taxon>Shotokuvirae</taxon>
        <taxon>Cossaviricota</taxon>
        <taxon>Papovaviricetes</taxon>
        <taxon>Zurhausenvirales</taxon>
        <taxon>Papillomaviridae</taxon>
    </lineage>
</organism>
<evidence type="ECO:0000256" key="6">
    <source>
        <dbReference type="ARBA" id="ARBA00022562"/>
    </source>
</evidence>
<dbReference type="SUPFAM" id="SSF54957">
    <property type="entry name" value="Viral DNA-binding domain"/>
    <property type="match status" value="1"/>
</dbReference>
<keyword evidence="10 12" id="KW-0010">Activator</keyword>
<evidence type="ECO:0000256" key="5">
    <source>
        <dbReference type="ARBA" id="ARBA00022553"/>
    </source>
</evidence>
<dbReference type="InterPro" id="IPR042503">
    <property type="entry name" value="Regulatory_protein_E2_N_1"/>
</dbReference>
<feature type="domain" description="Papillomavirus E2 C-terminal" evidence="15">
    <location>
        <begin position="318"/>
        <end position="394"/>
    </location>
</feature>
<gene>
    <name evidence="12" type="primary">E2</name>
</gene>
<dbReference type="Pfam" id="PF00508">
    <property type="entry name" value="PPV_E2_N"/>
    <property type="match status" value="1"/>
</dbReference>
<dbReference type="Gene3D" id="3.30.70.330">
    <property type="match status" value="1"/>
</dbReference>
<feature type="region of interest" description="DNA-binding domain" evidence="12">
    <location>
        <begin position="316"/>
        <end position="397"/>
    </location>
</feature>
<keyword evidence="3 12" id="KW-0678">Repressor</keyword>
<comment type="subunit">
    <text evidence="12">Binds DNA as homodimer. Interacts with protein E1; this interaction greatly increases E1 DNA-binding activity. Interacts with protein L1; this interaction enhances E2-dependent replication and transcription activation. Interacts with protein L2; this interaction inhibits E2 transcriptional activity but not DNA replication function E2. Interacts with protein E7; this interaction inhibits E7 oncogenic activity. Interacts with host TAF1; this interaction modulates E2-dependent transcriptional regulation. Interacts with host BRD4; this interaction mediates E2 transcriptional activation function. Additionally, the interaction with host BRD4 on mitotic chromosomes mediates tethering of the viral genome. Interacts with host TOPBP1; this interaction is required for optimal viral DNA replication.</text>
</comment>
<evidence type="ECO:0000256" key="11">
    <source>
        <dbReference type="ARBA" id="ARBA00023163"/>
    </source>
</evidence>
<dbReference type="InterPro" id="IPR000427">
    <property type="entry name" value="Papillomavirus_E2_C"/>
</dbReference>
<protein>
    <recommendedName>
        <fullName evidence="12">Regulatory protein E2</fullName>
    </recommendedName>
</protein>
<accession>A0A385PLA1</accession>
<keyword evidence="6 12" id="KW-1048">Host nucleus</keyword>
<keyword evidence="11 12" id="KW-0804">Transcription</keyword>
<evidence type="ECO:0000256" key="12">
    <source>
        <dbReference type="HAMAP-Rule" id="MF_04001"/>
    </source>
</evidence>
<feature type="domain" description="Papillomavirus E2 N-terminal" evidence="14">
    <location>
        <begin position="7"/>
        <end position="204"/>
    </location>
</feature>
<keyword evidence="9 12" id="KW-0238">DNA-binding</keyword>
<sequence>MQPETQESLSDRFAVQQEIQLTLIEKESTNLKDHLQYWEAVRKENVTAYYARKEGILRLGLQPLPTLAITEYKAKEAIKIMILIESLLKSEFGNESWTLSEVSAETLNNSPKNCFKKRPFIVTVWFDNNAQNSFPYTCWECIYYQDDNNKWHKTSGLVDHNGLYFIDNRGDYNYFQLFQPDAIKYGQTGQWTVKYKNQTVLASVTSSTRTPYSYTENRPGPSTGFCTGQESPRRRENNKDTNTNTESPSSSTSPAVRLRRRRRSGEQDTTDTTRRGTKRKLGADSAPTPGEVGSRSHTVAKHGLTRLERLQREARDPPIILLTGQQNNLKCWRNRCKRYSDLFLCCSSVWKWLGPSVTEHASKLLVAFATVEQRQLFLNTVTIPKGTTVALGSLNAL</sequence>
<comment type="subcellular location">
    <subcellularLocation>
        <location evidence="1 12">Host nucleus</location>
    </subcellularLocation>
</comment>
<dbReference type="Pfam" id="PF00511">
    <property type="entry name" value="PPV_E2_C"/>
    <property type="match status" value="1"/>
</dbReference>
<evidence type="ECO:0000259" key="14">
    <source>
        <dbReference type="Pfam" id="PF00508"/>
    </source>
</evidence>
<dbReference type="EMBL" id="MH777379">
    <property type="protein sequence ID" value="AYA94711.2"/>
    <property type="molecule type" value="Genomic_DNA"/>
</dbReference>
<dbReference type="GO" id="GO:0006351">
    <property type="term" value="P:DNA-templated transcription"/>
    <property type="evidence" value="ECO:0007669"/>
    <property type="project" value="UniProtKB-UniRule"/>
</dbReference>
<evidence type="ECO:0000256" key="7">
    <source>
        <dbReference type="ARBA" id="ARBA00022705"/>
    </source>
</evidence>
<comment type="caution">
    <text evidence="12">Lacks conserved residue(s) required for the propagation of feature annotation.</text>
</comment>
<dbReference type="InterPro" id="IPR033668">
    <property type="entry name" value="Reg_prot_E2"/>
</dbReference>
<keyword evidence="8 12" id="KW-0805">Transcription regulation</keyword>
<comment type="PTM">
    <text evidence="12">Phosphorylated.</text>
</comment>
<dbReference type="InterPro" id="IPR035975">
    <property type="entry name" value="E2/EBNA1_C_sf"/>
</dbReference>
<evidence type="ECO:0000256" key="10">
    <source>
        <dbReference type="ARBA" id="ARBA00023159"/>
    </source>
</evidence>
<evidence type="ECO:0000259" key="15">
    <source>
        <dbReference type="Pfam" id="PF00511"/>
    </source>
</evidence>
<dbReference type="GO" id="GO:0006275">
    <property type="term" value="P:regulation of DNA replication"/>
    <property type="evidence" value="ECO:0007669"/>
    <property type="project" value="UniProtKB-UniRule"/>
</dbReference>
<comment type="function">
    <text evidence="12">Plays a role in the initiation of viral DNA replication. A dimer of E2 interacts with a dimer of E1 in order to improve specificity of E1 DNA binding activity. Once the complex recognizes and binds DNA at specific sites, the E2 dimer is removed from DNA. E2 also regulates viral transcription through binding to the E2RE response element (5'-ACCNNNNNNGGT-3') present in multiple copies in the regulatory regions of the viral genome. Activates or represses transcription depending on E2RE's position with regards to proximal promoter elements including the TATA-box. Repression occurs by sterically hindering the assembly of the transcription initiation complex.</text>
</comment>
<comment type="similarity">
    <text evidence="2">Belongs to the papillomaviridae E8^E2C protein family.</text>
</comment>
<dbReference type="HAMAP" id="MF_04001">
    <property type="entry name" value="PPV_E2"/>
    <property type="match status" value="1"/>
</dbReference>
<dbReference type="InterPro" id="IPR042504">
    <property type="entry name" value="Regulatory_protein_E2_N_2"/>
</dbReference>
<dbReference type="InterPro" id="IPR036050">
    <property type="entry name" value="Regulatory_protein_E2_N"/>
</dbReference>
<feature type="compositionally biased region" description="Low complexity" evidence="13">
    <location>
        <begin position="241"/>
        <end position="254"/>
    </location>
</feature>
<dbReference type="GO" id="GO:0039693">
    <property type="term" value="P:viral DNA genome replication"/>
    <property type="evidence" value="ECO:0007669"/>
    <property type="project" value="UniProtKB-UniRule"/>
</dbReference>
<dbReference type="GO" id="GO:0042025">
    <property type="term" value="C:host cell nucleus"/>
    <property type="evidence" value="ECO:0007669"/>
    <property type="project" value="UniProtKB-SubCell"/>
</dbReference>
<evidence type="ECO:0000313" key="16">
    <source>
        <dbReference type="EMBL" id="AYA94711.2"/>
    </source>
</evidence>
<comment type="similarity">
    <text evidence="12">Belongs to the papillomaviridae E2 protein family.</text>
</comment>
<evidence type="ECO:0000256" key="13">
    <source>
        <dbReference type="SAM" id="MobiDB-lite"/>
    </source>
</evidence>
<evidence type="ECO:0000256" key="9">
    <source>
        <dbReference type="ARBA" id="ARBA00023125"/>
    </source>
</evidence>
<evidence type="ECO:0000256" key="8">
    <source>
        <dbReference type="ARBA" id="ARBA00023015"/>
    </source>
</evidence>
<proteinExistence type="inferred from homology"/>
<dbReference type="InterPro" id="IPR012677">
    <property type="entry name" value="Nucleotide-bd_a/b_plait_sf"/>
</dbReference>
<evidence type="ECO:0000256" key="4">
    <source>
        <dbReference type="ARBA" id="ARBA00022518"/>
    </source>
</evidence>